<name>A0A3E0H5A0_9GAMM</name>
<comment type="caution">
    <text evidence="3">The sequence shown here is derived from an EMBL/GenBank/DDBJ whole genome shotgun (WGS) entry which is preliminary data.</text>
</comment>
<feature type="domain" description="Beta-lactamase hydrolase-like protein phosphatase-like" evidence="2">
    <location>
        <begin position="31"/>
        <end position="132"/>
    </location>
</feature>
<dbReference type="InterPro" id="IPR005939">
    <property type="entry name" value="BLH_phosphatase-like"/>
</dbReference>
<dbReference type="OrthoDB" id="270335at2"/>
<accession>A0A3E0H5A0</accession>
<evidence type="ECO:0000313" key="3">
    <source>
        <dbReference type="EMBL" id="REH37780.1"/>
    </source>
</evidence>
<protein>
    <submittedName>
        <fullName evidence="3">Uncharacterized protein (TIGR01244 family)</fullName>
    </submittedName>
</protein>
<dbReference type="SUPFAM" id="SSF52799">
    <property type="entry name" value="(Phosphotyrosine protein) phosphatases II"/>
    <property type="match status" value="1"/>
</dbReference>
<proteinExistence type="predicted"/>
<dbReference type="EMBL" id="QUNR01000003">
    <property type="protein sequence ID" value="REH37780.1"/>
    <property type="molecule type" value="Genomic_DNA"/>
</dbReference>
<dbReference type="RefSeq" id="WP_116208389.1">
    <property type="nucleotide sequence ID" value="NZ_QUNR01000003.1"/>
</dbReference>
<dbReference type="Pfam" id="PF04273">
    <property type="entry name" value="BLH_phosphatase"/>
    <property type="match status" value="1"/>
</dbReference>
<evidence type="ECO:0000313" key="4">
    <source>
        <dbReference type="Proteomes" id="UP000256774"/>
    </source>
</evidence>
<organism evidence="3 4">
    <name type="scientific">Paraperlucidibaca baekdonensis</name>
    <dbReference type="NCBI Taxonomy" id="748120"/>
    <lineage>
        <taxon>Bacteria</taxon>
        <taxon>Pseudomonadati</taxon>
        <taxon>Pseudomonadota</taxon>
        <taxon>Gammaproteobacteria</taxon>
        <taxon>Moraxellales</taxon>
        <taxon>Moraxellaceae</taxon>
        <taxon>Paraperlucidibaca</taxon>
    </lineage>
</organism>
<evidence type="ECO:0000259" key="2">
    <source>
        <dbReference type="Pfam" id="PF04273"/>
    </source>
</evidence>
<keyword evidence="1" id="KW-0732">Signal</keyword>
<dbReference type="AlphaFoldDB" id="A0A3E0H5A0"/>
<reference evidence="3 4" key="1">
    <citation type="submission" date="2018-08" db="EMBL/GenBank/DDBJ databases">
        <title>Genomic Encyclopedia of Type Strains, Phase IV (KMG-IV): sequencing the most valuable type-strain genomes for metagenomic binning, comparative biology and taxonomic classification.</title>
        <authorList>
            <person name="Goeker M."/>
        </authorList>
    </citation>
    <scope>NUCLEOTIDE SEQUENCE [LARGE SCALE GENOMIC DNA]</scope>
    <source>
        <strain evidence="3 4">DSM 26022</strain>
    </source>
</reference>
<feature type="chain" id="PRO_5017765581" evidence="1">
    <location>
        <begin position="24"/>
        <end position="166"/>
    </location>
</feature>
<dbReference type="InterPro" id="IPR029021">
    <property type="entry name" value="Prot-tyrosine_phosphatase-like"/>
</dbReference>
<gene>
    <name evidence="3" type="ORF">DFR26_1563</name>
</gene>
<evidence type="ECO:0000256" key="1">
    <source>
        <dbReference type="SAM" id="SignalP"/>
    </source>
</evidence>
<dbReference type="Proteomes" id="UP000256774">
    <property type="component" value="Unassembled WGS sequence"/>
</dbReference>
<feature type="signal peptide" evidence="1">
    <location>
        <begin position="1"/>
        <end position="23"/>
    </location>
</feature>
<dbReference type="GO" id="GO:0016787">
    <property type="term" value="F:hydrolase activity"/>
    <property type="evidence" value="ECO:0007669"/>
    <property type="project" value="InterPro"/>
</dbReference>
<dbReference type="Gene3D" id="3.90.190.10">
    <property type="entry name" value="Protein tyrosine phosphatase superfamily"/>
    <property type="match status" value="1"/>
</dbReference>
<keyword evidence="4" id="KW-1185">Reference proteome</keyword>
<sequence length="166" mass="17458">MSYRKRLFLIGWMLSLVSTTALATALPANYKNLHAQLAVSGYVQSPAQLGALQADGVQVIISLLPDGEQVDFDESAAVQQVGIAYVSIPIATAADLTEANVLALDQALTAHAGEKVLVHCASGNRVGALLALRANWLQGMPEDAALALGQDAGMTRLVEPVRALLR</sequence>